<feature type="transmembrane region" description="Helical" evidence="6">
    <location>
        <begin position="253"/>
        <end position="272"/>
    </location>
</feature>
<dbReference type="EMBL" id="BNJJ01000007">
    <property type="protein sequence ID" value="GHO84769.1"/>
    <property type="molecule type" value="Genomic_DNA"/>
</dbReference>
<feature type="compositionally biased region" description="Basic and acidic residues" evidence="5">
    <location>
        <begin position="19"/>
        <end position="28"/>
    </location>
</feature>
<reference evidence="8 9" key="1">
    <citation type="journal article" date="2021" name="Int. J. Syst. Evol. Microbiol.">
        <title>Reticulibacter mediterranei gen. nov., sp. nov., within the new family Reticulibacteraceae fam. nov., and Ktedonospora formicarum gen. nov., sp. nov., Ktedonobacter robiniae sp. nov., Dictyobacter formicarum sp. nov. and Dictyobacter arantiisoli sp. nov., belonging to the class Ktedonobacteria.</title>
        <authorList>
            <person name="Yabe S."/>
            <person name="Zheng Y."/>
            <person name="Wang C.M."/>
            <person name="Sakai Y."/>
            <person name="Abe K."/>
            <person name="Yokota A."/>
            <person name="Donadio S."/>
            <person name="Cavaletti L."/>
            <person name="Monciardini P."/>
        </authorList>
    </citation>
    <scope>NUCLEOTIDE SEQUENCE [LARGE SCALE GENOMIC DNA]</scope>
    <source>
        <strain evidence="8 9">SOSP1-9</strain>
    </source>
</reference>
<dbReference type="InterPro" id="IPR036259">
    <property type="entry name" value="MFS_trans_sf"/>
</dbReference>
<protein>
    <submittedName>
        <fullName evidence="8">MFS transporter</fullName>
    </submittedName>
</protein>
<proteinExistence type="predicted"/>
<comment type="subcellular location">
    <subcellularLocation>
        <location evidence="1">Cell membrane</location>
        <topology evidence="1">Multi-pass membrane protein</topology>
    </subcellularLocation>
</comment>
<sequence length="490" mass="51437">MTPNEGKATEALSSISTTSKDDGSHLHNSDTISSALNPTSDVDDGAPESATASQDEPEAQSTQNVRDALVAEAVSTTDTAVTYTNLGWMFRVVFALASTVGGLSSIAIKQLLLPLQVSMLAPTTTNTSFAVVASIGAFAGLIVSPFTGALSDRSVAKWGPRRVWIVFGLLAGVAGLSIMAFAASIPVLLLGEIIAQIGVDTVLSTVAAIIPDQVPSQKRAFFSALNGMAPIVGGVLGLLAVSRLTNTHVPAQGYTVLIILSVLFIALFLLVFRDRPRVRQAGAPAFQLGPFLAGFVRPLKSGDFVYTLISRCLVFLSFQILGAYTLFYLRGVLHFTAPLAATGVANFQLISTASLLVASLLVGSISGKASGRIKPFVIFGALLMAVSLVIIALVHVWTVMLFTAVFFGCGFGIYLAVDMALAIRVLPTTTDNGKDLAIINTAIFLPLIVSPIIGAFILNLSHNNFSLLFLIAAFSSVIAAGLILPIQRVR</sequence>
<dbReference type="Proteomes" id="UP000635565">
    <property type="component" value="Unassembled WGS sequence"/>
</dbReference>
<keyword evidence="3 6" id="KW-1133">Transmembrane helix</keyword>
<evidence type="ECO:0000256" key="1">
    <source>
        <dbReference type="ARBA" id="ARBA00004651"/>
    </source>
</evidence>
<feature type="region of interest" description="Disordered" evidence="5">
    <location>
        <begin position="1"/>
        <end position="64"/>
    </location>
</feature>
<feature type="compositionally biased region" description="Polar residues" evidence="5">
    <location>
        <begin position="29"/>
        <end position="40"/>
    </location>
</feature>
<feature type="transmembrane region" description="Helical" evidence="6">
    <location>
        <begin position="347"/>
        <end position="365"/>
    </location>
</feature>
<accession>A0ABQ3VGD1</accession>
<dbReference type="InterPro" id="IPR020846">
    <property type="entry name" value="MFS_dom"/>
</dbReference>
<evidence type="ECO:0000313" key="8">
    <source>
        <dbReference type="EMBL" id="GHO84769.1"/>
    </source>
</evidence>
<feature type="transmembrane region" description="Helical" evidence="6">
    <location>
        <begin position="128"/>
        <end position="151"/>
    </location>
</feature>
<feature type="transmembrane region" description="Helical" evidence="6">
    <location>
        <begin position="438"/>
        <end position="459"/>
    </location>
</feature>
<evidence type="ECO:0000313" key="9">
    <source>
        <dbReference type="Proteomes" id="UP000635565"/>
    </source>
</evidence>
<keyword evidence="9" id="KW-1185">Reference proteome</keyword>
<evidence type="ECO:0000256" key="5">
    <source>
        <dbReference type="SAM" id="MobiDB-lite"/>
    </source>
</evidence>
<comment type="caution">
    <text evidence="8">The sequence shown here is derived from an EMBL/GenBank/DDBJ whole genome shotgun (WGS) entry which is preliminary data.</text>
</comment>
<gene>
    <name evidence="8" type="primary">floR</name>
    <name evidence="8" type="ORF">KSZ_27750</name>
</gene>
<feature type="transmembrane region" description="Helical" evidence="6">
    <location>
        <begin position="193"/>
        <end position="210"/>
    </location>
</feature>
<evidence type="ECO:0000256" key="4">
    <source>
        <dbReference type="ARBA" id="ARBA00023136"/>
    </source>
</evidence>
<dbReference type="Pfam" id="PF07690">
    <property type="entry name" value="MFS_1"/>
    <property type="match status" value="1"/>
</dbReference>
<name>A0ABQ3VGD1_9CHLR</name>
<feature type="transmembrane region" description="Helical" evidence="6">
    <location>
        <begin position="465"/>
        <end position="486"/>
    </location>
</feature>
<feature type="domain" description="Major facilitator superfamily (MFS) profile" evidence="7">
    <location>
        <begin position="90"/>
        <end position="490"/>
    </location>
</feature>
<feature type="compositionally biased region" description="Polar residues" evidence="5">
    <location>
        <begin position="50"/>
        <end position="64"/>
    </location>
</feature>
<keyword evidence="4 6" id="KW-0472">Membrane</keyword>
<feature type="transmembrane region" description="Helical" evidence="6">
    <location>
        <begin position="304"/>
        <end position="327"/>
    </location>
</feature>
<evidence type="ECO:0000256" key="6">
    <source>
        <dbReference type="SAM" id="Phobius"/>
    </source>
</evidence>
<dbReference type="Gene3D" id="1.20.1250.20">
    <property type="entry name" value="MFS general substrate transporter like domains"/>
    <property type="match status" value="2"/>
</dbReference>
<evidence type="ECO:0000259" key="7">
    <source>
        <dbReference type="PROSITE" id="PS50850"/>
    </source>
</evidence>
<evidence type="ECO:0000256" key="3">
    <source>
        <dbReference type="ARBA" id="ARBA00022989"/>
    </source>
</evidence>
<dbReference type="PANTHER" id="PTHR23528">
    <property type="match status" value="1"/>
</dbReference>
<evidence type="ECO:0000256" key="2">
    <source>
        <dbReference type="ARBA" id="ARBA00022692"/>
    </source>
</evidence>
<feature type="transmembrane region" description="Helical" evidence="6">
    <location>
        <begin position="163"/>
        <end position="187"/>
    </location>
</feature>
<feature type="transmembrane region" description="Helical" evidence="6">
    <location>
        <begin position="404"/>
        <end position="426"/>
    </location>
</feature>
<dbReference type="PANTHER" id="PTHR23528:SF1">
    <property type="entry name" value="MAJOR FACILITATOR SUPERFAMILY (MFS) PROFILE DOMAIN-CONTAINING PROTEIN"/>
    <property type="match status" value="1"/>
</dbReference>
<dbReference type="SUPFAM" id="SSF103473">
    <property type="entry name" value="MFS general substrate transporter"/>
    <property type="match status" value="1"/>
</dbReference>
<dbReference type="PROSITE" id="PS50850">
    <property type="entry name" value="MFS"/>
    <property type="match status" value="1"/>
</dbReference>
<feature type="transmembrane region" description="Helical" evidence="6">
    <location>
        <begin position="377"/>
        <end position="398"/>
    </location>
</feature>
<keyword evidence="2 6" id="KW-0812">Transmembrane</keyword>
<dbReference type="InterPro" id="IPR011701">
    <property type="entry name" value="MFS"/>
</dbReference>
<organism evidence="8 9">
    <name type="scientific">Dictyobacter formicarum</name>
    <dbReference type="NCBI Taxonomy" id="2778368"/>
    <lineage>
        <taxon>Bacteria</taxon>
        <taxon>Bacillati</taxon>
        <taxon>Chloroflexota</taxon>
        <taxon>Ktedonobacteria</taxon>
        <taxon>Ktedonobacterales</taxon>
        <taxon>Dictyobacteraceae</taxon>
        <taxon>Dictyobacter</taxon>
    </lineage>
</organism>
<feature type="transmembrane region" description="Helical" evidence="6">
    <location>
        <begin position="222"/>
        <end position="241"/>
    </location>
</feature>
<feature type="transmembrane region" description="Helical" evidence="6">
    <location>
        <begin position="88"/>
        <end position="108"/>
    </location>
</feature>
<dbReference type="RefSeq" id="WP_201362401.1">
    <property type="nucleotide sequence ID" value="NZ_BNJJ01000007.1"/>
</dbReference>